<evidence type="ECO:0000313" key="6">
    <source>
        <dbReference type="Proteomes" id="UP000019373"/>
    </source>
</evidence>
<feature type="DNA-binding region" description="HMG box" evidence="2">
    <location>
        <begin position="138"/>
        <end position="207"/>
    </location>
</feature>
<evidence type="ECO:0000259" key="4">
    <source>
        <dbReference type="PROSITE" id="PS50118"/>
    </source>
</evidence>
<sequence>MKKGGYVTLSCDHLAMVVSNEQRTVEMIHILTDQLASLIDTVVSSSVDHDSLAKTYGKVIVALATLQNSVQDLSKAYINHANTVLNPGRAGTLDLNLTTTLLDSGLLTHRAPSPGMKPEAPTEAKKKRKRAAHDPNAPKRALTPYFLYMQSARPQIAQELGSNAKPKEVADEGTRRWSIMPDADKNVWNAAYQRNLAVYRVKTAAYKAGKPVPSDEEAEKIAQTDTTIAAVPVEEEEEEVEEEPEAVEEESDSESSPEPVREPSPPKSGKRRKTSDKPAATPVKETPKPTAAAEKDKRSKKAKKEPTPPPASKTGEKKKKSRKAA</sequence>
<dbReference type="RefSeq" id="XP_007802203.1">
    <property type="nucleotide sequence ID" value="XM_007804012.1"/>
</dbReference>
<feature type="compositionally biased region" description="Basic residues" evidence="3">
    <location>
        <begin position="316"/>
        <end position="325"/>
    </location>
</feature>
<dbReference type="PANTHER" id="PTHR48112">
    <property type="entry name" value="HIGH MOBILITY GROUP PROTEIN DSP1"/>
    <property type="match status" value="1"/>
</dbReference>
<dbReference type="Pfam" id="PF00505">
    <property type="entry name" value="HMG_box"/>
    <property type="match status" value="1"/>
</dbReference>
<dbReference type="InterPro" id="IPR036910">
    <property type="entry name" value="HMG_box_dom_sf"/>
</dbReference>
<dbReference type="PROSITE" id="PS50118">
    <property type="entry name" value="HMG_BOX_2"/>
    <property type="match status" value="1"/>
</dbReference>
<evidence type="ECO:0000256" key="3">
    <source>
        <dbReference type="SAM" id="MobiDB-lite"/>
    </source>
</evidence>
<dbReference type="GeneID" id="19237974"/>
<dbReference type="eggNOG" id="ENOG502SCCJ">
    <property type="taxonomic scope" value="Eukaryota"/>
</dbReference>
<dbReference type="InterPro" id="IPR050342">
    <property type="entry name" value="HMGB"/>
</dbReference>
<accession>U1HSH8</accession>
<dbReference type="OMA" id="KRQHDPN"/>
<dbReference type="SMART" id="SM00398">
    <property type="entry name" value="HMG"/>
    <property type="match status" value="1"/>
</dbReference>
<evidence type="ECO:0000313" key="5">
    <source>
        <dbReference type="EMBL" id="ERF72134.1"/>
    </source>
</evidence>
<dbReference type="SUPFAM" id="SSF47095">
    <property type="entry name" value="HMG-box"/>
    <property type="match status" value="1"/>
</dbReference>
<dbReference type="Gene3D" id="1.10.30.10">
    <property type="entry name" value="High mobility group box domain"/>
    <property type="match status" value="1"/>
</dbReference>
<keyword evidence="1 2" id="KW-0238">DNA-binding</keyword>
<dbReference type="InterPro" id="IPR009071">
    <property type="entry name" value="HMG_box_dom"/>
</dbReference>
<dbReference type="PANTHER" id="PTHR48112:SF5">
    <property type="entry name" value="BOX PROTEIN, PUTATIVE (AFU_ORTHOLOGUE AFUA_1G04550)-RELATED"/>
    <property type="match status" value="1"/>
</dbReference>
<keyword evidence="6" id="KW-1185">Reference proteome</keyword>
<proteinExistence type="predicted"/>
<dbReference type="GO" id="GO:0003677">
    <property type="term" value="F:DNA binding"/>
    <property type="evidence" value="ECO:0007669"/>
    <property type="project" value="UniProtKB-UniRule"/>
</dbReference>
<name>U1HSH8_ENDPU</name>
<dbReference type="AlphaFoldDB" id="U1HSH8"/>
<dbReference type="OrthoDB" id="5550281at2759"/>
<feature type="region of interest" description="Disordered" evidence="3">
    <location>
        <begin position="108"/>
        <end position="138"/>
    </location>
</feature>
<gene>
    <name evidence="5" type="ORF">EPUS_02925</name>
</gene>
<protein>
    <recommendedName>
        <fullName evidence="4">HMG box domain-containing protein</fullName>
    </recommendedName>
</protein>
<dbReference type="HOGENOM" id="CLU_042807_1_0_1"/>
<organism evidence="5 6">
    <name type="scientific">Endocarpon pusillum (strain Z07020 / HMAS-L-300199)</name>
    <name type="common">Lichen-forming fungus</name>
    <dbReference type="NCBI Taxonomy" id="1263415"/>
    <lineage>
        <taxon>Eukaryota</taxon>
        <taxon>Fungi</taxon>
        <taxon>Dikarya</taxon>
        <taxon>Ascomycota</taxon>
        <taxon>Pezizomycotina</taxon>
        <taxon>Eurotiomycetes</taxon>
        <taxon>Chaetothyriomycetidae</taxon>
        <taxon>Verrucariales</taxon>
        <taxon>Verrucariaceae</taxon>
        <taxon>Endocarpon</taxon>
    </lineage>
</organism>
<feature type="region of interest" description="Disordered" evidence="3">
    <location>
        <begin position="207"/>
        <end position="325"/>
    </location>
</feature>
<dbReference type="EMBL" id="KE721112">
    <property type="protein sequence ID" value="ERF72134.1"/>
    <property type="molecule type" value="Genomic_DNA"/>
</dbReference>
<feature type="domain" description="HMG box" evidence="4">
    <location>
        <begin position="138"/>
        <end position="207"/>
    </location>
</feature>
<keyword evidence="2" id="KW-0539">Nucleus</keyword>
<evidence type="ECO:0000256" key="2">
    <source>
        <dbReference type="PROSITE-ProRule" id="PRU00267"/>
    </source>
</evidence>
<reference evidence="6" key="1">
    <citation type="journal article" date="2014" name="BMC Genomics">
        <title>Genome characteristics reveal the impact of lichenization on lichen-forming fungus Endocarpon pusillum Hedwig (Verrucariales, Ascomycota).</title>
        <authorList>
            <person name="Wang Y.-Y."/>
            <person name="Liu B."/>
            <person name="Zhang X.-Y."/>
            <person name="Zhou Q.-M."/>
            <person name="Zhang T."/>
            <person name="Li H."/>
            <person name="Yu Y.-F."/>
            <person name="Zhang X.-L."/>
            <person name="Hao X.-Y."/>
            <person name="Wang M."/>
            <person name="Wang L."/>
            <person name="Wei J.-C."/>
        </authorList>
    </citation>
    <scope>NUCLEOTIDE SEQUENCE [LARGE SCALE GENOMIC DNA]</scope>
    <source>
        <strain evidence="6">Z07020 / HMAS-L-300199</strain>
    </source>
</reference>
<evidence type="ECO:0000256" key="1">
    <source>
        <dbReference type="ARBA" id="ARBA00023125"/>
    </source>
</evidence>
<dbReference type="GO" id="GO:0005634">
    <property type="term" value="C:nucleus"/>
    <property type="evidence" value="ECO:0007669"/>
    <property type="project" value="UniProtKB-UniRule"/>
</dbReference>
<dbReference type="Proteomes" id="UP000019373">
    <property type="component" value="Unassembled WGS sequence"/>
</dbReference>
<feature type="compositionally biased region" description="Acidic residues" evidence="3">
    <location>
        <begin position="233"/>
        <end position="255"/>
    </location>
</feature>